<dbReference type="eggNOG" id="KOG3595">
    <property type="taxonomic scope" value="Eukaryota"/>
</dbReference>
<gene>
    <name evidence="6" type="ORF">GUITHDRAFT_102984</name>
</gene>
<dbReference type="GeneID" id="17307758"/>
<dbReference type="InterPro" id="IPR013602">
    <property type="entry name" value="Dynein_heavy_linker"/>
</dbReference>
<dbReference type="PANTHER" id="PTHR45703">
    <property type="entry name" value="DYNEIN HEAVY CHAIN"/>
    <property type="match status" value="1"/>
</dbReference>
<dbReference type="GO" id="GO:0045505">
    <property type="term" value="F:dynein intermediate chain binding"/>
    <property type="evidence" value="ECO:0007669"/>
    <property type="project" value="InterPro"/>
</dbReference>
<dbReference type="Gene3D" id="1.20.920.20">
    <property type="match status" value="1"/>
</dbReference>
<dbReference type="KEGG" id="gtt:GUITHDRAFT_102984"/>
<dbReference type="Gene3D" id="1.20.920.30">
    <property type="match status" value="1"/>
</dbReference>
<feature type="region of interest" description="Disordered" evidence="3">
    <location>
        <begin position="3439"/>
        <end position="3465"/>
    </location>
</feature>
<feature type="compositionally biased region" description="Basic and acidic residues" evidence="3">
    <location>
        <begin position="3446"/>
        <end position="3465"/>
    </location>
</feature>
<feature type="region of interest" description="Disordered" evidence="3">
    <location>
        <begin position="89"/>
        <end position="115"/>
    </location>
</feature>
<dbReference type="Pfam" id="PF17852">
    <property type="entry name" value="Dynein_AAA_lid"/>
    <property type="match status" value="1"/>
</dbReference>
<evidence type="ECO:0000256" key="1">
    <source>
        <dbReference type="ARBA" id="ARBA00004229"/>
    </source>
</evidence>
<feature type="region of interest" description="Disordered" evidence="3">
    <location>
        <begin position="161"/>
        <end position="193"/>
    </location>
</feature>
<feature type="coiled-coil region" evidence="2">
    <location>
        <begin position="346"/>
        <end position="377"/>
    </location>
</feature>
<dbReference type="RefSeq" id="XP_005838039.1">
    <property type="nucleotide sequence ID" value="XM_005837982.1"/>
</dbReference>
<keyword evidence="8" id="KW-1185">Reference proteome</keyword>
<dbReference type="PANTHER" id="PTHR45703:SF36">
    <property type="entry name" value="DYNEIN HEAVY CHAIN, CYTOPLASMIC"/>
    <property type="match status" value="1"/>
</dbReference>
<evidence type="ECO:0000313" key="6">
    <source>
        <dbReference type="EMBL" id="EKX51059.1"/>
    </source>
</evidence>
<evidence type="ECO:0000259" key="4">
    <source>
        <dbReference type="Pfam" id="PF08393"/>
    </source>
</evidence>
<dbReference type="GO" id="GO:0007018">
    <property type="term" value="P:microtubule-based movement"/>
    <property type="evidence" value="ECO:0007669"/>
    <property type="project" value="InterPro"/>
</dbReference>
<dbReference type="Gene3D" id="3.40.50.300">
    <property type="entry name" value="P-loop containing nucleotide triphosphate hydrolases"/>
    <property type="match status" value="2"/>
</dbReference>
<dbReference type="PaxDb" id="55529-EKX51059"/>
<comment type="subcellular location">
    <subcellularLocation>
        <location evidence="1">Plastid</location>
        <location evidence="1">Chloroplast</location>
    </subcellularLocation>
</comment>
<dbReference type="InterPro" id="IPR027417">
    <property type="entry name" value="P-loop_NTPase"/>
</dbReference>
<name>L1JRW8_GUITC</name>
<dbReference type="Pfam" id="PF08393">
    <property type="entry name" value="DHC_N2"/>
    <property type="match status" value="1"/>
</dbReference>
<feature type="region of interest" description="Disordered" evidence="3">
    <location>
        <begin position="1"/>
        <end position="41"/>
    </location>
</feature>
<dbReference type="HOGENOM" id="CLU_224050_0_0_1"/>
<proteinExistence type="predicted"/>
<evidence type="ECO:0000256" key="2">
    <source>
        <dbReference type="SAM" id="Coils"/>
    </source>
</evidence>
<evidence type="ECO:0000256" key="3">
    <source>
        <dbReference type="SAM" id="MobiDB-lite"/>
    </source>
</evidence>
<evidence type="ECO:0000313" key="7">
    <source>
        <dbReference type="EnsemblProtists" id="EKX51059"/>
    </source>
</evidence>
<reference evidence="6 8" key="1">
    <citation type="journal article" date="2012" name="Nature">
        <title>Algal genomes reveal evolutionary mosaicism and the fate of nucleomorphs.</title>
        <authorList>
            <consortium name="DOE Joint Genome Institute"/>
            <person name="Curtis B.A."/>
            <person name="Tanifuji G."/>
            <person name="Burki F."/>
            <person name="Gruber A."/>
            <person name="Irimia M."/>
            <person name="Maruyama S."/>
            <person name="Arias M.C."/>
            <person name="Ball S.G."/>
            <person name="Gile G.H."/>
            <person name="Hirakawa Y."/>
            <person name="Hopkins J.F."/>
            <person name="Kuo A."/>
            <person name="Rensing S.A."/>
            <person name="Schmutz J."/>
            <person name="Symeonidi A."/>
            <person name="Elias M."/>
            <person name="Eveleigh R.J."/>
            <person name="Herman E.K."/>
            <person name="Klute M.J."/>
            <person name="Nakayama T."/>
            <person name="Obornik M."/>
            <person name="Reyes-Prieto A."/>
            <person name="Armbrust E.V."/>
            <person name="Aves S.J."/>
            <person name="Beiko R.G."/>
            <person name="Coutinho P."/>
            <person name="Dacks J.B."/>
            <person name="Durnford D.G."/>
            <person name="Fast N.M."/>
            <person name="Green B.R."/>
            <person name="Grisdale C.J."/>
            <person name="Hempel F."/>
            <person name="Henrissat B."/>
            <person name="Hoppner M.P."/>
            <person name="Ishida K."/>
            <person name="Kim E."/>
            <person name="Koreny L."/>
            <person name="Kroth P.G."/>
            <person name="Liu Y."/>
            <person name="Malik S.B."/>
            <person name="Maier U.G."/>
            <person name="McRose D."/>
            <person name="Mock T."/>
            <person name="Neilson J.A."/>
            <person name="Onodera N.T."/>
            <person name="Poole A.M."/>
            <person name="Pritham E.J."/>
            <person name="Richards T.A."/>
            <person name="Rocap G."/>
            <person name="Roy S.W."/>
            <person name="Sarai C."/>
            <person name="Schaack S."/>
            <person name="Shirato S."/>
            <person name="Slamovits C.H."/>
            <person name="Spencer D.F."/>
            <person name="Suzuki S."/>
            <person name="Worden A.Z."/>
            <person name="Zauner S."/>
            <person name="Barry K."/>
            <person name="Bell C."/>
            <person name="Bharti A.K."/>
            <person name="Crow J.A."/>
            <person name="Grimwood J."/>
            <person name="Kramer R."/>
            <person name="Lindquist E."/>
            <person name="Lucas S."/>
            <person name="Salamov A."/>
            <person name="McFadden G.I."/>
            <person name="Lane C.E."/>
            <person name="Keeling P.J."/>
            <person name="Gray M.W."/>
            <person name="Grigoriev I.V."/>
            <person name="Archibald J.M."/>
        </authorList>
    </citation>
    <scope>NUCLEOTIDE SEQUENCE</scope>
    <source>
        <strain evidence="6 8">CCMP2712</strain>
    </source>
</reference>
<dbReference type="Proteomes" id="UP000011087">
    <property type="component" value="Unassembled WGS sequence"/>
</dbReference>
<evidence type="ECO:0000259" key="5">
    <source>
        <dbReference type="Pfam" id="PF17852"/>
    </source>
</evidence>
<evidence type="ECO:0000313" key="8">
    <source>
        <dbReference type="Proteomes" id="UP000011087"/>
    </source>
</evidence>
<dbReference type="GO" id="GO:0030286">
    <property type="term" value="C:dynein complex"/>
    <property type="evidence" value="ECO:0007669"/>
    <property type="project" value="InterPro"/>
</dbReference>
<accession>L1JRW8</accession>
<reference evidence="7" key="3">
    <citation type="submission" date="2015-06" db="UniProtKB">
        <authorList>
            <consortium name="EnsemblProtists"/>
        </authorList>
    </citation>
    <scope>IDENTIFICATION</scope>
</reference>
<feature type="compositionally biased region" description="Basic and acidic residues" evidence="3">
    <location>
        <begin position="181"/>
        <end position="193"/>
    </location>
</feature>
<dbReference type="STRING" id="905079.L1JRW8"/>
<sequence>MAGAGGRRKGSTSSLPQLQEEGLSPDPSMYTTFTSDVSRHSKTLSVSNLSAISSPSSARSINVFRYFMSPRPDSPKAMGSAFIGDDFEASKRQQSTSEVGGDWVQPTPSNPRDLFDISKTQTQSMLGKERRSKFPVYNKQRASTPFMPKARKPLNLMEGTLRRGDGSTMRASQSVIKPSHHREQAEALSSRREETHRSLPYIVVDPIANKKADRILRAIRHHDYIVQSPQHSKAYAISERGYVEKHDRGLAEFESLSDLGFNMTLYSLACKLPLFRHFKEYKAFRWWDRALRKRKFRDRMRRIEKLFLQSRREYLACMQLVNDECVKLSFSLLDEGPLVPHAGLSLESLTEEVGQRRETVEEAVENLRLKLSDYLESFFTSISSQFAISKLREVYKRNRRGDIEEAISIASEDMHCLGRLYALVENILCENVIRMNINEIQRIVKLFHNQDGVLQMDAFMKLDQEIEVGDISALLVGKQPADCVELVTIPSLDHVTENLTKALDSLHLSLSYSMRPCILDDIDRFIAEEIFSNYSMYKPSFGSTVVNSVDFLSSRQELSDILELSMKQVFASCQQIVGEFKPIFAFLLHLDAATAKFQEKVETFEVEVEHIVRWITTITRLISSDVPCGSIRLKFRRLKSYLQEKVQRDVMDKRFDIFYKFVCDSITELKLVGGKFTQRLDVNVKKFEDVVDLLRAMEEVDGTMEEYISRVYSITRMRETVLTHFNFTSKALEDQSGRINVPVLQVAVAEKIREERLQAQSRFMNRRDAYVELVQQEVKRFHKACSALLQSLKAPEFHDLKSAAESIAKQLEAKSSQAKELLARREMILFAVRHLKLSVSDDQASLEDAESWIAALTAVWKVLASWNETMERVMNTSIMELQETLQVSSVESLVAQAEHVTSSHPFLPVTIRFTHEIRSFQARWQALKPLLDSAITSDSLESILQGKGVRMLMPTNRLTFAMLMEKKLLEDDEQISSILSAARKKGDYSSKLDLLRKSVKTCKLQLCRGQGNLWVKDAERVRTLLQDNQSFFRWVSEMKRGEKDQLSNVSEQNLESLASLTLIHKCQDLWCCFRILRHVKSDELEPFLEAFLGVEALWTSCLEDLGHKTDIIWLSEVKLEDHLRIQEIEQKFQTLRPCLDILHRIICKHFSRLVTLKPREAVSLYAFFLEPGPSLPPSLCRKCFPNLTGIELKDDLQPARVHCEDDEVLVLDESTCQLNTTDVKISNFYHQLKHAVKVAIFQAVESILHSSNVDDLFTNHTLQSIMIAMRLNLTEHYRTSGKEELESHILDTMKGLATYQSDGEVRRSSRRKVANCMMLLMEWRDMEYQDIADHQFLYGIVDQQISVSCGKYTIKYSFNYVNEHVEVLLTASTKRILQKMFASLSSPSLLSLGRAAEGERLIRRVASMCGCNSHVYDCIMHAKTEELLACVRGSMEMEELVCLKHAHFLPSPSLAALAKTIFQTLTSPLQTPEPFSHHVRPQVYLLSDQPLSSSALPIEMRETLRPVDGVCWRQDKRFLFHLFLKSSNPRVPDVVVSKIEQAHSLVQLLAMEQERQRVNIRFVRVLCDAVAAKCLEGATSPSSEEGQVELALKAFLQSLRLLLSTQSYERCCLGIEAAMNYSIPESSDAGLYEGIRTLSVEEPFAFTETFVERCVSLYHCVTSDVRMTLLSGATKAGKTTSMEVVKKMMLSMSQTNDRKSYGGCISTTVMPFSFPYQSQYFSPSCGPPGGIESMEVLHDYISRFLDRPVDENFPIESRWMIIDMPSTLQLEVLADGLDQHCFSRDFAGGGMRPKLLVETDEMGSASPATISLLNVLHYEEGVVGWREYFHQWMKTVQKQLDDKVVNELNHLVESLFPEIETFIRHNCQLYLYMSTVNVCRCFCSILHYHIFLGKAVPYKRSISFCRSCFIFAVAWSWGSLLQVQSRGKFAATIKQMVLEHDLLSDAESGLVDELWNVYVSFETMKLRKFDEMGEDIVAEEKISYERDTALIIRTPVLRVCDYLWNMFRFQQDSVFIYGAESEGKTTLMTFMASNRRRYEADSQVSGTRLTSSTTPLEFCKWVESEASPSFAVSKKILLVIDDVHVSLERCGETSYISEMLRSVQLSRAFFKADSFEDEKRFQAVCTTLIGDLRSLTRKSDRLLTSFFHLEIRFASLPNLHGILSQKVSQAEIWRFPKLRPYLDKFTFALMYVLNAAEQTFTSGLSSSKRVLLTWNVDQVVTVMQSFNNLKLRSDKDIEFGLQYLWHEASRVFLDRLLGSEVEQEVGLRVRECFVKALGSQNKRNIRIACEAQVYFVTLPELKVKDTGDSNRRASTKVVSRSWETLELTGRDMLTRAENTLTCSRDCSHLLFLDNLVKHLSHVLRVLRPDSRMRCCVMAGPREAGKEEVLRMAARMCHYEICFETDSNGLDVLQELKVSLHHREHKLFVLQSDGLLLQSVHGEYVSKLIKGQGLERWEALGSRHVRIAITMNFVESEEVVRVPEQLVKVLPFASVSWCRGWSDESLRSFASQQTLKVSSTCSTPEVIHDLHKIFQRATMRKFSLSSKQLSCLDPLMFTLVHVFKYIFSALQERFASRKTTIRQALETYQKLQELQSSVEMEYDNQKKIVKQTSAAQSKWRDDTMQFRKIVQRARKIAEDEEIEMLRSVLEGDAPGPELSREFYQAQIQLQAATKAVANLSEAHYMQLELVQGHEELLELLHEALCACLRIPYEPFESDRLNHLKSLCPQLSEKISSFELQAMSMHDLQRLRKLSSNKRFIPEKFFVINKAAGALVHWVRSVELLGRLNEWMNPNSHTNQHQSLDQVQRMARLPLMTMNQVESEVENARATHLNAIREESEAKEKMQKLRRVLESCSLVLEILADDQNYWKEEEEELSREEQNSFGDALLYACFHTYLGLFDFQGRQRLLDELKQHLLQSRIEVSSEFSIDNLLKHMVAISESFVKFPQKSSSVKELVFTVFNSPKIPLFVDASGLMWYFMSTYCRASVFRGNDASLEDFLTLAKDKAELVLLSDVEVERRTLLSLLERRPDLRPEAFGLGEKQYALFFFSRLDLRSLDWRKDLTHFTVCCCEFDQEATEELMSDLVLETLDPSAKRGWMDYHRQLSVLQNQLRGKIEAIRDLICHSDFIADIQEAESSATLDLCQSVKHLRKQMQDYVVASAEKLKNRDYLSAFSRNCSSLLRAAPETSRITGVFDSSIHQLRQALGLMDSVDSMEYGTKHFSDVMSKQTDEIVAAWLSLTFLALPDSQFGLVSLVCLAHVHGRPFNKVWALWQAATRALHEAGEADLCSLGQRECGPQQMFSRVGWRVLREMKEQLGVHYDALVMSIEHDPGRWRRYVESQALSLDSFPFKSSGSISMPLEKVVVCAMALMPHRLNELLDVLTGETQTRVWRFMEDNRVKLSQYMARLDLNVSTFRHGASALAYTRIIAQQLHSLDPTSSSPARLELQHEGDTDGGSRKEEGKHDRWVVTEAPDATWKGEGGSGRVKLVRVWDYTTSASFKQLKNSMTLSDGMMLLPPALLQAMVHQSWARRSDAPFWRFAVGLSYFLSLLLQTCGKMQAQHLFDMVPIKHVHVTLLCERMAEWQGDKVRLVMPKLIGSHLRHQVEELADSILLHVVNFLGDVAMTWQAQQLEGLYRSIICEKLFGESESLTVLDNKIAAPDAHVASQSAMIAYALTLPPLHPRTLDSLTIKYEWSTEEAILRALPTPLVHLANLNISRVLSKLDTLVMPNPLVGLASLLSSLMSFLQTQGRIRGGGLQSRTALLMYEAFVGDEMLAHNTVVETITERIKACKLLLSGRAKLSESSGLVQALARERVPASWDVGANKVGMPISRFLEQVKERGGWLQTCISNLNQASIHANSPAVPLHLHYEPGHLFDMLLALNHNSDRSDAAESDISLMLYPLKDLDDLARSWPQACVLALVYFRRTKFDADEGVLRSVVNEQDASLHPAERVCVMVCKRSSMPLRRQMKKEGLSWCSIRLYRYPLHPRLYGHASLQYVCNLVVRTDLHPSRVDELGVCAFLSSTMHAGDGLQ</sequence>
<keyword evidence="2" id="KW-0175">Coiled coil</keyword>
<feature type="compositionally biased region" description="Basic residues" evidence="3">
    <location>
        <begin position="1"/>
        <end position="10"/>
    </location>
</feature>
<dbReference type="EMBL" id="JH992976">
    <property type="protein sequence ID" value="EKX51059.1"/>
    <property type="molecule type" value="Genomic_DNA"/>
</dbReference>
<reference evidence="8" key="2">
    <citation type="submission" date="2012-11" db="EMBL/GenBank/DDBJ databases">
        <authorList>
            <person name="Kuo A."/>
            <person name="Curtis B.A."/>
            <person name="Tanifuji G."/>
            <person name="Burki F."/>
            <person name="Gruber A."/>
            <person name="Irimia M."/>
            <person name="Maruyama S."/>
            <person name="Arias M.C."/>
            <person name="Ball S.G."/>
            <person name="Gile G.H."/>
            <person name="Hirakawa Y."/>
            <person name="Hopkins J.F."/>
            <person name="Rensing S.A."/>
            <person name="Schmutz J."/>
            <person name="Symeonidi A."/>
            <person name="Elias M."/>
            <person name="Eveleigh R.J."/>
            <person name="Herman E.K."/>
            <person name="Klute M.J."/>
            <person name="Nakayama T."/>
            <person name="Obornik M."/>
            <person name="Reyes-Prieto A."/>
            <person name="Armbrust E.V."/>
            <person name="Aves S.J."/>
            <person name="Beiko R.G."/>
            <person name="Coutinho P."/>
            <person name="Dacks J.B."/>
            <person name="Durnford D.G."/>
            <person name="Fast N.M."/>
            <person name="Green B.R."/>
            <person name="Grisdale C."/>
            <person name="Hempe F."/>
            <person name="Henrissat B."/>
            <person name="Hoppner M.P."/>
            <person name="Ishida K.-I."/>
            <person name="Kim E."/>
            <person name="Koreny L."/>
            <person name="Kroth P.G."/>
            <person name="Liu Y."/>
            <person name="Malik S.-B."/>
            <person name="Maier U.G."/>
            <person name="McRose D."/>
            <person name="Mock T."/>
            <person name="Neilson J.A."/>
            <person name="Onodera N.T."/>
            <person name="Poole A.M."/>
            <person name="Pritham E.J."/>
            <person name="Richards T.A."/>
            <person name="Rocap G."/>
            <person name="Roy S.W."/>
            <person name="Sarai C."/>
            <person name="Schaack S."/>
            <person name="Shirato S."/>
            <person name="Slamovits C.H."/>
            <person name="Spencer D.F."/>
            <person name="Suzuki S."/>
            <person name="Worden A.Z."/>
            <person name="Zauner S."/>
            <person name="Barry K."/>
            <person name="Bell C."/>
            <person name="Bharti A.K."/>
            <person name="Crow J.A."/>
            <person name="Grimwood J."/>
            <person name="Kramer R."/>
            <person name="Lindquist E."/>
            <person name="Lucas S."/>
            <person name="Salamov A."/>
            <person name="McFadden G.I."/>
            <person name="Lane C.E."/>
            <person name="Keeling P.J."/>
            <person name="Gray M.W."/>
            <person name="Grigoriev I.V."/>
            <person name="Archibald J.M."/>
        </authorList>
    </citation>
    <scope>NUCLEOTIDE SEQUENCE</scope>
    <source>
        <strain evidence="8">CCMP2712</strain>
    </source>
</reference>
<dbReference type="GO" id="GO:0051959">
    <property type="term" value="F:dynein light intermediate chain binding"/>
    <property type="evidence" value="ECO:0007669"/>
    <property type="project" value="InterPro"/>
</dbReference>
<feature type="domain" description="Dynein heavy chain linker" evidence="4">
    <location>
        <begin position="847"/>
        <end position="1238"/>
    </location>
</feature>
<dbReference type="InterPro" id="IPR026983">
    <property type="entry name" value="DHC"/>
</dbReference>
<feature type="domain" description="Dynein heavy chain AAA 5 extension" evidence="5">
    <location>
        <begin position="1848"/>
        <end position="1967"/>
    </location>
</feature>
<dbReference type="GO" id="GO:0009507">
    <property type="term" value="C:chloroplast"/>
    <property type="evidence" value="ECO:0007669"/>
    <property type="project" value="UniProtKB-SubCell"/>
</dbReference>
<dbReference type="InterPro" id="IPR041466">
    <property type="entry name" value="Dynein_AAA5_ext"/>
</dbReference>
<dbReference type="EnsemblProtists" id="EKX51059">
    <property type="protein sequence ID" value="EKX51059"/>
    <property type="gene ID" value="GUITHDRAFT_102984"/>
</dbReference>
<organism evidence="6">
    <name type="scientific">Guillardia theta (strain CCMP2712)</name>
    <name type="common">Cryptophyte</name>
    <dbReference type="NCBI Taxonomy" id="905079"/>
    <lineage>
        <taxon>Eukaryota</taxon>
        <taxon>Cryptophyceae</taxon>
        <taxon>Pyrenomonadales</taxon>
        <taxon>Geminigeraceae</taxon>
        <taxon>Guillardia</taxon>
    </lineage>
</organism>
<evidence type="ECO:0008006" key="9">
    <source>
        <dbReference type="Google" id="ProtNLM"/>
    </source>
</evidence>
<protein>
    <recommendedName>
        <fullName evidence="9">Dynein heavy chain linker domain-containing protein</fullName>
    </recommendedName>
</protein>